<feature type="domain" description="Methyltransferase small" evidence="5">
    <location>
        <begin position="155"/>
        <end position="286"/>
    </location>
</feature>
<evidence type="ECO:0000313" key="7">
    <source>
        <dbReference type="EMBL" id="MBB3325243.1"/>
    </source>
</evidence>
<dbReference type="SUPFAM" id="SSF53335">
    <property type="entry name" value="S-adenosyl-L-methionine-dependent methyltransferases"/>
    <property type="match status" value="1"/>
</dbReference>
<dbReference type="Proteomes" id="UP000565572">
    <property type="component" value="Unassembled WGS sequence"/>
</dbReference>
<dbReference type="PANTHER" id="PTHR45875">
    <property type="entry name" value="METHYLTRANSFERASE N6AMT1"/>
    <property type="match status" value="1"/>
</dbReference>
<dbReference type="PANTHER" id="PTHR45875:SF1">
    <property type="entry name" value="METHYLTRANSFERASE N6AMT1"/>
    <property type="match status" value="1"/>
</dbReference>
<dbReference type="Pfam" id="PF05175">
    <property type="entry name" value="MTS"/>
    <property type="match status" value="1"/>
</dbReference>
<evidence type="ECO:0000256" key="4">
    <source>
        <dbReference type="ARBA" id="ARBA00022691"/>
    </source>
</evidence>
<dbReference type="InterPro" id="IPR055487">
    <property type="entry name" value="DUF7059"/>
</dbReference>
<dbReference type="Pfam" id="PF23186">
    <property type="entry name" value="DUF7059"/>
    <property type="match status" value="1"/>
</dbReference>
<accession>A0A7W5JS56</accession>
<protein>
    <submittedName>
        <fullName evidence="7">16S rRNA G966 N2-methylase RsmD</fullName>
    </submittedName>
</protein>
<keyword evidence="2 7" id="KW-0489">Methyltransferase</keyword>
<dbReference type="AlphaFoldDB" id="A0A7W5JS56"/>
<keyword evidence="8" id="KW-1185">Reference proteome</keyword>
<sequence>MTAPTTGDGAPGRLLTPAACADLTAAFAEHAYEVDAVVAAIGEPAHAALARNATVPARLALTGRDDPLATLTRLWLLQDRVPRRDLDRALPGLVPTLADAGILQADDDTVLALVDLRPYASDDGASGWIASDLTPGLDTRITPMRPDFVLGVSSASSTLAQMTVRRPVARALDLGTGCGVQSLHLARHAREVVATDLNPRALLLARLTADLNGVEVDLRQGDLYAPVAGERFDLVVTNPPYVLSPPTGERLTYREGTRTSDGLVEAVVRQGVEHLTDGGVLQVLANWAHVRGEDWTDRVAAWVPAGFDLHAVEREVLDPYAYVELWLADAGLTGAPDYLERYAAWCAYFDRLGIEGVGMGWLLVRGPGGAGSGTGPAHRTLESWPYGVEQPVAPAFARELDVVDALRGRTADEVLDTAWTLAPDVVEETFGAPGADDPSSIVLRQQRGLRRAVALDTAAAGVLGACDGDLPLRTLVETVAGLLRVDAAPLAAALVDRVRDLAVDGLLTADR</sequence>
<evidence type="ECO:0000256" key="1">
    <source>
        <dbReference type="ARBA" id="ARBA00006149"/>
    </source>
</evidence>
<evidence type="ECO:0000259" key="6">
    <source>
        <dbReference type="Pfam" id="PF23186"/>
    </source>
</evidence>
<dbReference type="GO" id="GO:0008757">
    <property type="term" value="F:S-adenosylmethionine-dependent methyltransferase activity"/>
    <property type="evidence" value="ECO:0007669"/>
    <property type="project" value="TreeGrafter"/>
</dbReference>
<dbReference type="InterPro" id="IPR007848">
    <property type="entry name" value="Small_mtfrase_dom"/>
</dbReference>
<gene>
    <name evidence="7" type="ORF">FHX39_000187</name>
</gene>
<feature type="domain" description="DUF7059" evidence="6">
    <location>
        <begin position="30"/>
        <end position="112"/>
    </location>
</feature>
<comment type="similarity">
    <text evidence="1">Belongs to the eukaryotic/archaeal PrmC-related family.</text>
</comment>
<dbReference type="InterPro" id="IPR002052">
    <property type="entry name" value="DNA_methylase_N6_adenine_CS"/>
</dbReference>
<dbReference type="GO" id="GO:0008276">
    <property type="term" value="F:protein methyltransferase activity"/>
    <property type="evidence" value="ECO:0007669"/>
    <property type="project" value="TreeGrafter"/>
</dbReference>
<dbReference type="EMBL" id="JACHZG010000001">
    <property type="protein sequence ID" value="MBB3325243.1"/>
    <property type="molecule type" value="Genomic_DNA"/>
</dbReference>
<reference evidence="7 8" key="1">
    <citation type="submission" date="2020-08" db="EMBL/GenBank/DDBJ databases">
        <title>Sequencing the genomes of 1000 actinobacteria strains.</title>
        <authorList>
            <person name="Klenk H.-P."/>
        </authorList>
    </citation>
    <scope>NUCLEOTIDE SEQUENCE [LARGE SCALE GENOMIC DNA]</scope>
    <source>
        <strain evidence="7 8">DSM 11053</strain>
    </source>
</reference>
<comment type="caution">
    <text evidence="7">The sequence shown here is derived from an EMBL/GenBank/DDBJ whole genome shotgun (WGS) entry which is preliminary data.</text>
</comment>
<dbReference type="GO" id="GO:0008170">
    <property type="term" value="F:N-methyltransferase activity"/>
    <property type="evidence" value="ECO:0007669"/>
    <property type="project" value="UniProtKB-ARBA"/>
</dbReference>
<dbReference type="GO" id="GO:0003676">
    <property type="term" value="F:nucleic acid binding"/>
    <property type="evidence" value="ECO:0007669"/>
    <property type="project" value="InterPro"/>
</dbReference>
<evidence type="ECO:0000256" key="2">
    <source>
        <dbReference type="ARBA" id="ARBA00022603"/>
    </source>
</evidence>
<name>A0A7W5JS56_9ACTN</name>
<evidence type="ECO:0000256" key="3">
    <source>
        <dbReference type="ARBA" id="ARBA00022679"/>
    </source>
</evidence>
<keyword evidence="4" id="KW-0949">S-adenosyl-L-methionine</keyword>
<dbReference type="PROSITE" id="PS00092">
    <property type="entry name" value="N6_MTASE"/>
    <property type="match status" value="1"/>
</dbReference>
<dbReference type="CDD" id="cd02440">
    <property type="entry name" value="AdoMet_MTases"/>
    <property type="match status" value="1"/>
</dbReference>
<evidence type="ECO:0000313" key="8">
    <source>
        <dbReference type="Proteomes" id="UP000565572"/>
    </source>
</evidence>
<dbReference type="GO" id="GO:0035657">
    <property type="term" value="C:eRF1 methyltransferase complex"/>
    <property type="evidence" value="ECO:0007669"/>
    <property type="project" value="TreeGrafter"/>
</dbReference>
<dbReference type="InterPro" id="IPR029063">
    <property type="entry name" value="SAM-dependent_MTases_sf"/>
</dbReference>
<keyword evidence="3" id="KW-0808">Transferase</keyword>
<dbReference type="RefSeq" id="WP_183335995.1">
    <property type="nucleotide sequence ID" value="NZ_JACHZG010000001.1"/>
</dbReference>
<proteinExistence type="inferred from homology"/>
<dbReference type="InterPro" id="IPR052190">
    <property type="entry name" value="Euk-Arch_PrmC-MTase"/>
</dbReference>
<evidence type="ECO:0000259" key="5">
    <source>
        <dbReference type="Pfam" id="PF05175"/>
    </source>
</evidence>
<dbReference type="GO" id="GO:0032259">
    <property type="term" value="P:methylation"/>
    <property type="evidence" value="ECO:0007669"/>
    <property type="project" value="UniProtKB-KW"/>
</dbReference>
<dbReference type="Gene3D" id="3.40.50.150">
    <property type="entry name" value="Vaccinia Virus protein VP39"/>
    <property type="match status" value="1"/>
</dbReference>
<organism evidence="7 8">
    <name type="scientific">Microlunatus antarcticus</name>
    <dbReference type="NCBI Taxonomy" id="53388"/>
    <lineage>
        <taxon>Bacteria</taxon>
        <taxon>Bacillati</taxon>
        <taxon>Actinomycetota</taxon>
        <taxon>Actinomycetes</taxon>
        <taxon>Propionibacteriales</taxon>
        <taxon>Propionibacteriaceae</taxon>
        <taxon>Microlunatus</taxon>
    </lineage>
</organism>